<feature type="transmembrane region" description="Helical" evidence="6">
    <location>
        <begin position="309"/>
        <end position="328"/>
    </location>
</feature>
<feature type="transmembrane region" description="Helical" evidence="6">
    <location>
        <begin position="584"/>
        <end position="605"/>
    </location>
</feature>
<keyword evidence="4 6" id="KW-0472">Membrane</keyword>
<dbReference type="PROSITE" id="PS50850">
    <property type="entry name" value="MFS"/>
    <property type="match status" value="1"/>
</dbReference>
<evidence type="ECO:0000256" key="3">
    <source>
        <dbReference type="ARBA" id="ARBA00022989"/>
    </source>
</evidence>
<dbReference type="CDD" id="cd17502">
    <property type="entry name" value="MFS_Azr1_MDR_like"/>
    <property type="match status" value="1"/>
</dbReference>
<feature type="compositionally biased region" description="Low complexity" evidence="5">
    <location>
        <begin position="62"/>
        <end position="73"/>
    </location>
</feature>
<dbReference type="HOGENOM" id="CLU_000960_22_1_1"/>
<evidence type="ECO:0000256" key="1">
    <source>
        <dbReference type="ARBA" id="ARBA00004141"/>
    </source>
</evidence>
<feature type="transmembrane region" description="Helical" evidence="6">
    <location>
        <begin position="516"/>
        <end position="536"/>
    </location>
</feature>
<feature type="compositionally biased region" description="Polar residues" evidence="5">
    <location>
        <begin position="39"/>
        <end position="56"/>
    </location>
</feature>
<feature type="domain" description="Major facilitator superfamily (MFS) profile" evidence="7">
    <location>
        <begin position="115"/>
        <end position="610"/>
    </location>
</feature>
<dbReference type="Proteomes" id="UP000053259">
    <property type="component" value="Unassembled WGS sequence"/>
</dbReference>
<keyword evidence="3 6" id="KW-1133">Transmembrane helix</keyword>
<evidence type="ECO:0000313" key="8">
    <source>
        <dbReference type="EMBL" id="KIW06815.1"/>
    </source>
</evidence>
<feature type="transmembrane region" description="Helical" evidence="6">
    <location>
        <begin position="205"/>
        <end position="229"/>
    </location>
</feature>
<dbReference type="FunFam" id="1.20.1250.20:FF:000196">
    <property type="entry name" value="MFS toxin efflux pump (AflT)"/>
    <property type="match status" value="1"/>
</dbReference>
<dbReference type="SUPFAM" id="SSF103473">
    <property type="entry name" value="MFS general substrate transporter"/>
    <property type="match status" value="1"/>
</dbReference>
<feature type="region of interest" description="Disordered" evidence="5">
    <location>
        <begin position="1"/>
        <end position="100"/>
    </location>
</feature>
<dbReference type="Gene3D" id="1.20.1250.20">
    <property type="entry name" value="MFS general substrate transporter like domains"/>
    <property type="match status" value="1"/>
</dbReference>
<feature type="transmembrane region" description="Helical" evidence="6">
    <location>
        <begin position="482"/>
        <end position="504"/>
    </location>
</feature>
<sequence>MVSERDETGDESQTPTVAEEKEEAARTVQDSEKDESGPATPTGSQTPEKQEASSANDESHEPAAAATAESTPAVKQDVSTATIEKRSSSVAEQDAQSAPEDNAAHHVHGIARIILVFGLCATTFIIGLDQMIIATAIPKITTLFKSLDDVGWYGSAYLLCITALQPSFGKVYTYFDVKWTFVTALVIFEVGSTICAAATSSHMLIVGRAIAGTGGAGLYSGGMTMLAYAIPLSQRAIYLACLSSMFGIASIVGPILGGVFTDQLTWRWCFWINLPFGGLTIVTVAGFFKSPKRDFSHITFKQKIKEMDLIGAFFLIGAIVCLLLALQWGGITYPWKDSKVWGCLLGFCLLILIFIGIQVRRKEHATIPVHIMKRRTIIACALVLSLLSMGVYTHVYCAIADIGVDLPFYFQAVKGVTAEQSGIRCIPYLISNTIGSIFIGGLVTIIGYYTPFIYIGCCLFTIGSGLIYTLKVQSPAGRWIGYQILAGFGAGGSIQLPFIATQVVLPAKDMPTGNSLAIFFNSLGGAIAISIAENIFSNTLVKELPKVGLGDYTALIIASGAQGFRSVVPKNLLGAALQAYNDAITTAFILPIAVGGLAFLGSLLFEWKSVKGKNLLAGGPA</sequence>
<dbReference type="InParanoid" id="A0A0D2AJR3"/>
<dbReference type="InterPro" id="IPR020846">
    <property type="entry name" value="MFS_dom"/>
</dbReference>
<dbReference type="InterPro" id="IPR011701">
    <property type="entry name" value="MFS"/>
</dbReference>
<reference evidence="8 9" key="1">
    <citation type="submission" date="2015-01" db="EMBL/GenBank/DDBJ databases">
        <title>The Genome Sequence of Ochroconis gallopava CBS43764.</title>
        <authorList>
            <consortium name="The Broad Institute Genomics Platform"/>
            <person name="Cuomo C."/>
            <person name="de Hoog S."/>
            <person name="Gorbushina A."/>
            <person name="Stielow B."/>
            <person name="Teixiera M."/>
            <person name="Abouelleil A."/>
            <person name="Chapman S.B."/>
            <person name="Priest M."/>
            <person name="Young S.K."/>
            <person name="Wortman J."/>
            <person name="Nusbaum C."/>
            <person name="Birren B."/>
        </authorList>
    </citation>
    <scope>NUCLEOTIDE SEQUENCE [LARGE SCALE GENOMIC DNA]</scope>
    <source>
        <strain evidence="8 9">CBS 43764</strain>
    </source>
</reference>
<dbReference type="RefSeq" id="XP_016216684.1">
    <property type="nucleotide sequence ID" value="XM_016355548.1"/>
</dbReference>
<feature type="transmembrane region" description="Helical" evidence="6">
    <location>
        <begin position="452"/>
        <end position="470"/>
    </location>
</feature>
<comment type="subcellular location">
    <subcellularLocation>
        <location evidence="1">Membrane</location>
        <topology evidence="1">Multi-pass membrane protein</topology>
    </subcellularLocation>
</comment>
<dbReference type="AlphaFoldDB" id="A0A0D2AJR3"/>
<evidence type="ECO:0000256" key="2">
    <source>
        <dbReference type="ARBA" id="ARBA00022692"/>
    </source>
</evidence>
<evidence type="ECO:0000256" key="5">
    <source>
        <dbReference type="SAM" id="MobiDB-lite"/>
    </source>
</evidence>
<feature type="transmembrane region" description="Helical" evidence="6">
    <location>
        <begin position="236"/>
        <end position="256"/>
    </location>
</feature>
<dbReference type="Gene3D" id="1.20.1720.10">
    <property type="entry name" value="Multidrug resistance protein D"/>
    <property type="match status" value="1"/>
</dbReference>
<gene>
    <name evidence="8" type="ORF">PV09_02495</name>
</gene>
<dbReference type="GO" id="GO:0005886">
    <property type="term" value="C:plasma membrane"/>
    <property type="evidence" value="ECO:0007669"/>
    <property type="project" value="TreeGrafter"/>
</dbReference>
<evidence type="ECO:0000259" key="7">
    <source>
        <dbReference type="PROSITE" id="PS50850"/>
    </source>
</evidence>
<dbReference type="VEuPathDB" id="FungiDB:PV09_02495"/>
<name>A0A0D2AJR3_9PEZI</name>
<dbReference type="FunCoup" id="A0A0D2AJR3">
    <property type="interactions" value="59"/>
</dbReference>
<feature type="transmembrane region" description="Helical" evidence="6">
    <location>
        <begin position="340"/>
        <end position="359"/>
    </location>
</feature>
<dbReference type="OrthoDB" id="10021397at2759"/>
<dbReference type="PANTHER" id="PTHR23501">
    <property type="entry name" value="MAJOR FACILITATOR SUPERFAMILY"/>
    <property type="match status" value="1"/>
</dbReference>
<protein>
    <recommendedName>
        <fullName evidence="7">Major facilitator superfamily (MFS) profile domain-containing protein</fullName>
    </recommendedName>
</protein>
<feature type="transmembrane region" description="Helical" evidence="6">
    <location>
        <begin position="268"/>
        <end position="288"/>
    </location>
</feature>
<evidence type="ECO:0000256" key="4">
    <source>
        <dbReference type="ARBA" id="ARBA00023136"/>
    </source>
</evidence>
<dbReference type="Pfam" id="PF07690">
    <property type="entry name" value="MFS_1"/>
    <property type="match status" value="1"/>
</dbReference>
<keyword evidence="9" id="KW-1185">Reference proteome</keyword>
<dbReference type="EMBL" id="KN847534">
    <property type="protein sequence ID" value="KIW06815.1"/>
    <property type="molecule type" value="Genomic_DNA"/>
</dbReference>
<accession>A0A0D2AJR3</accession>
<dbReference type="GO" id="GO:0022857">
    <property type="term" value="F:transmembrane transporter activity"/>
    <property type="evidence" value="ECO:0007669"/>
    <property type="project" value="InterPro"/>
</dbReference>
<evidence type="ECO:0000256" key="6">
    <source>
        <dbReference type="SAM" id="Phobius"/>
    </source>
</evidence>
<dbReference type="PANTHER" id="PTHR23501:SF198">
    <property type="entry name" value="AZOLE RESISTANCE PROTEIN 1-RELATED"/>
    <property type="match status" value="1"/>
</dbReference>
<feature type="compositionally biased region" description="Basic and acidic residues" evidence="5">
    <location>
        <begin position="23"/>
        <end position="36"/>
    </location>
</feature>
<dbReference type="InterPro" id="IPR036259">
    <property type="entry name" value="MFS_trans_sf"/>
</dbReference>
<feature type="transmembrane region" description="Helical" evidence="6">
    <location>
        <begin position="548"/>
        <end position="564"/>
    </location>
</feature>
<evidence type="ECO:0000313" key="9">
    <source>
        <dbReference type="Proteomes" id="UP000053259"/>
    </source>
</evidence>
<feature type="transmembrane region" description="Helical" evidence="6">
    <location>
        <begin position="113"/>
        <end position="138"/>
    </location>
</feature>
<feature type="transmembrane region" description="Helical" evidence="6">
    <location>
        <begin position="150"/>
        <end position="168"/>
    </location>
</feature>
<proteinExistence type="predicted"/>
<feature type="transmembrane region" description="Helical" evidence="6">
    <location>
        <begin position="180"/>
        <end position="199"/>
    </location>
</feature>
<dbReference type="FunFam" id="1.20.1720.10:FF:000012">
    <property type="entry name" value="MFS toxin efflux pump (AflT)"/>
    <property type="match status" value="1"/>
</dbReference>
<feature type="compositionally biased region" description="Polar residues" evidence="5">
    <location>
        <begin position="77"/>
        <end position="96"/>
    </location>
</feature>
<organism evidence="8 9">
    <name type="scientific">Verruconis gallopava</name>
    <dbReference type="NCBI Taxonomy" id="253628"/>
    <lineage>
        <taxon>Eukaryota</taxon>
        <taxon>Fungi</taxon>
        <taxon>Dikarya</taxon>
        <taxon>Ascomycota</taxon>
        <taxon>Pezizomycotina</taxon>
        <taxon>Dothideomycetes</taxon>
        <taxon>Pleosporomycetidae</taxon>
        <taxon>Venturiales</taxon>
        <taxon>Sympoventuriaceae</taxon>
        <taxon>Verruconis</taxon>
    </lineage>
</organism>
<keyword evidence="2 6" id="KW-0812">Transmembrane</keyword>
<dbReference type="GeneID" id="27310468"/>